<evidence type="ECO:0000256" key="1">
    <source>
        <dbReference type="SAM" id="MobiDB-lite"/>
    </source>
</evidence>
<evidence type="ECO:0000313" key="2">
    <source>
        <dbReference type="EnsemblMetazoa" id="Aqu2.1.07879_001"/>
    </source>
</evidence>
<organism evidence="2">
    <name type="scientific">Amphimedon queenslandica</name>
    <name type="common">Sponge</name>
    <dbReference type="NCBI Taxonomy" id="400682"/>
    <lineage>
        <taxon>Eukaryota</taxon>
        <taxon>Metazoa</taxon>
        <taxon>Porifera</taxon>
        <taxon>Demospongiae</taxon>
        <taxon>Heteroscleromorpha</taxon>
        <taxon>Haplosclerida</taxon>
        <taxon>Niphatidae</taxon>
        <taxon>Amphimedon</taxon>
    </lineage>
</organism>
<sequence length="760" mass="86951">MTLTLTRVLMIGPAGSGKTCAKCLLLNEDPPPLKSVIFSDPSTSSDPQINSPLATSLPPADPLTSLTEVQSCGLTPHSIFSITDSTPIACKAIKALRIAFDDGTETWKRITRDELLKKLASSLKEAKEKASRQNETLTLSKVSNYVARATSTSPTTEQEETPEEYYDDPGDVVKEIADLIPIAEAQLSEKWVYIVDSGGQPAYQELLPLFTRAATLNVITLDISKGIDEEFPFMYRINGKEFKCDKVMKYSNRKIFNSVVSSSSVQKPIDIPFLKHQPKHSMSFVLGTHYDVLIKENNKKDAETKVVEMSSNLMLELPHLENRIILKVHGNSIIYPFNTMEEDSVKRKKLSSDILEIMSKCTEVTIEVEVPIRCFAFELYLEEKSKGKGFVTKEEASEEGKKLYMDDDEVEIALTFLHNSTIILYQPKIQPQLVFVDPQKILDVLSHLLALTYVDYPTAQSLATNVTENERAFLTKKGRFEKGLLKKFTKVFSDDFKPKYFIRLLRHLHLISELKNQAGHNCYFLPSALPAYNNNYDNDLPKSIKPLYYVWLEQEDEWEPKNSVHIPQGIFILFYVHLLEQKEYKVEFTRHPKYRDALSLWIYIEGKRYTLYIINRYKHMEVYFDGRQEYCPQKYCPQVRELITTTINKCSDAISAKRNHANAFVCPNEKKHCYCVIDEEFKQVATCILCDFSDFSTSDETYWCWFGLESTDSSSAGVKEDVLLNIKHLHDVRMLLKDGQFSNAEWFDFGLGLGLYHNTL</sequence>
<evidence type="ECO:0008006" key="3">
    <source>
        <dbReference type="Google" id="ProtNLM"/>
    </source>
</evidence>
<dbReference type="OrthoDB" id="100767at2759"/>
<dbReference type="SUPFAM" id="SSF52540">
    <property type="entry name" value="P-loop containing nucleoside triphosphate hydrolases"/>
    <property type="match status" value="1"/>
</dbReference>
<feature type="region of interest" description="Disordered" evidence="1">
    <location>
        <begin position="38"/>
        <end position="59"/>
    </location>
</feature>
<proteinExistence type="predicted"/>
<dbReference type="InterPro" id="IPR027417">
    <property type="entry name" value="P-loop_NTPase"/>
</dbReference>
<protein>
    <recommendedName>
        <fullName evidence="3">C-terminal of Roc (COR) domain-containing protein</fullName>
    </recommendedName>
</protein>
<dbReference type="EnsemblMetazoa" id="Aqu2.1.07879_001">
    <property type="protein sequence ID" value="Aqu2.1.07879_001"/>
    <property type="gene ID" value="Aqu2.1.07879"/>
</dbReference>
<dbReference type="AlphaFoldDB" id="A0A1X7T0D8"/>
<feature type="compositionally biased region" description="Polar residues" evidence="1">
    <location>
        <begin position="40"/>
        <end position="54"/>
    </location>
</feature>
<reference evidence="2" key="1">
    <citation type="submission" date="2017-05" db="UniProtKB">
        <authorList>
            <consortium name="EnsemblMetazoa"/>
        </authorList>
    </citation>
    <scope>IDENTIFICATION</scope>
</reference>
<feature type="compositionally biased region" description="Acidic residues" evidence="1">
    <location>
        <begin position="157"/>
        <end position="167"/>
    </location>
</feature>
<feature type="region of interest" description="Disordered" evidence="1">
    <location>
        <begin position="148"/>
        <end position="167"/>
    </location>
</feature>
<name>A0A1X7T0D8_AMPQE</name>
<dbReference type="InParanoid" id="A0A1X7T0D8"/>
<accession>A0A1X7T0D8</accession>